<gene>
    <name evidence="1" type="ORF">QVD17_09236</name>
</gene>
<evidence type="ECO:0000313" key="1">
    <source>
        <dbReference type="EMBL" id="KAK1432340.1"/>
    </source>
</evidence>
<sequence length="185" mass="20750">MHTCNLGQQGIWDLAQVRPVAAQPNAYQGVINNMSLQRPQFHVNMDNSSADIETSFLPVQEVGGTLSGLWKKPYPFRNVNEPSFKNILDPKIALGKVIPIKGYLSGRNIQGSFSNNKEPRFNIIRNPTFPQTLLESVFRSIDLYTRNVGVMVSGEKGGRYEKAGAISIDVREQLKEERGIDCREK</sequence>
<evidence type="ECO:0000313" key="2">
    <source>
        <dbReference type="Proteomes" id="UP001229421"/>
    </source>
</evidence>
<reference evidence="1" key="1">
    <citation type="journal article" date="2023" name="bioRxiv">
        <title>Improved chromosome-level genome assembly for marigold (Tagetes erecta).</title>
        <authorList>
            <person name="Jiang F."/>
            <person name="Yuan L."/>
            <person name="Wang S."/>
            <person name="Wang H."/>
            <person name="Xu D."/>
            <person name="Wang A."/>
            <person name="Fan W."/>
        </authorList>
    </citation>
    <scope>NUCLEOTIDE SEQUENCE</scope>
    <source>
        <strain evidence="1">WSJ</strain>
        <tissue evidence="1">Leaf</tissue>
    </source>
</reference>
<proteinExistence type="predicted"/>
<name>A0AAD8L6Y5_TARER</name>
<dbReference type="AlphaFoldDB" id="A0AAD8L6Y5"/>
<dbReference type="EMBL" id="JAUHHV010000002">
    <property type="protein sequence ID" value="KAK1432340.1"/>
    <property type="molecule type" value="Genomic_DNA"/>
</dbReference>
<dbReference type="Proteomes" id="UP001229421">
    <property type="component" value="Unassembled WGS sequence"/>
</dbReference>
<protein>
    <submittedName>
        <fullName evidence="1">Uncharacterized protein</fullName>
    </submittedName>
</protein>
<keyword evidence="2" id="KW-1185">Reference proteome</keyword>
<comment type="caution">
    <text evidence="1">The sequence shown here is derived from an EMBL/GenBank/DDBJ whole genome shotgun (WGS) entry which is preliminary data.</text>
</comment>
<accession>A0AAD8L6Y5</accession>
<organism evidence="1 2">
    <name type="scientific">Tagetes erecta</name>
    <name type="common">African marigold</name>
    <dbReference type="NCBI Taxonomy" id="13708"/>
    <lineage>
        <taxon>Eukaryota</taxon>
        <taxon>Viridiplantae</taxon>
        <taxon>Streptophyta</taxon>
        <taxon>Embryophyta</taxon>
        <taxon>Tracheophyta</taxon>
        <taxon>Spermatophyta</taxon>
        <taxon>Magnoliopsida</taxon>
        <taxon>eudicotyledons</taxon>
        <taxon>Gunneridae</taxon>
        <taxon>Pentapetalae</taxon>
        <taxon>asterids</taxon>
        <taxon>campanulids</taxon>
        <taxon>Asterales</taxon>
        <taxon>Asteraceae</taxon>
        <taxon>Asteroideae</taxon>
        <taxon>Heliantheae alliance</taxon>
        <taxon>Tageteae</taxon>
        <taxon>Tagetes</taxon>
    </lineage>
</organism>